<accession>A0A126TGS9</accession>
<reference evidence="18" key="1">
    <citation type="submission" date="2015-09" db="EMBL/GenBank/DDBJ databases">
        <title>Capturing the unknown biodiversity of arthropods in tropical forests using metagenomics.</title>
        <authorList>
            <person name="Andujar C."/>
            <person name="Creedy T.J."/>
            <person name="Garner B."/>
            <person name="Canty R."/>
            <person name="Warner H.B."/>
            <person name="Lipecki J."/>
            <person name="Crampton-Platt A."/>
            <person name="Gabrielli M."/>
            <person name="Croydon-Veleslavov I.A."/>
            <person name="Lim J.L."/>
            <person name="Linard B."/>
            <person name="Vogler A."/>
        </authorList>
    </citation>
    <scope>NUCLEOTIDE SEQUENCE</scope>
</reference>
<keyword evidence="6" id="KW-0679">Respiratory chain</keyword>
<feature type="signal peptide" evidence="17">
    <location>
        <begin position="1"/>
        <end position="19"/>
    </location>
</feature>
<evidence type="ECO:0000256" key="7">
    <source>
        <dbReference type="ARBA" id="ARBA00022692"/>
    </source>
</evidence>
<evidence type="ECO:0000256" key="3">
    <source>
        <dbReference type="ARBA" id="ARBA00012944"/>
    </source>
</evidence>
<dbReference type="AlphaFoldDB" id="A0A126TGS9"/>
<comment type="subcellular location">
    <subcellularLocation>
        <location evidence="1">Mitochondrion membrane</location>
        <topology evidence="1">Multi-pass membrane protein</topology>
    </subcellularLocation>
</comment>
<organism evidence="18">
    <name type="scientific">Erotylidae sp. BMNH 1274780</name>
    <dbReference type="NCBI Taxonomy" id="1796505"/>
    <lineage>
        <taxon>Eukaryota</taxon>
        <taxon>Metazoa</taxon>
        <taxon>Ecdysozoa</taxon>
        <taxon>Arthropoda</taxon>
        <taxon>Hexapoda</taxon>
        <taxon>Insecta</taxon>
        <taxon>Pterygota</taxon>
        <taxon>Neoptera</taxon>
        <taxon>Endopterygota</taxon>
        <taxon>Coleoptera</taxon>
        <taxon>Polyphaga</taxon>
        <taxon>Cucujiformia</taxon>
        <taxon>Erotylidae</taxon>
    </lineage>
</organism>
<evidence type="ECO:0000256" key="17">
    <source>
        <dbReference type="SAM" id="SignalP"/>
    </source>
</evidence>
<comment type="similarity">
    <text evidence="2">Belongs to the complex I subunit 6 family.</text>
</comment>
<keyword evidence="8" id="KW-1278">Translocase</keyword>
<evidence type="ECO:0000256" key="8">
    <source>
        <dbReference type="ARBA" id="ARBA00022967"/>
    </source>
</evidence>
<feature type="transmembrane region" description="Helical" evidence="16">
    <location>
        <begin position="78"/>
        <end position="100"/>
    </location>
</feature>
<evidence type="ECO:0000256" key="4">
    <source>
        <dbReference type="ARBA" id="ARBA00021095"/>
    </source>
</evidence>
<keyword evidence="12 18" id="KW-0496">Mitochondrion</keyword>
<gene>
    <name evidence="18" type="primary">ND6</name>
</gene>
<dbReference type="PANTHER" id="PTHR11435:SF1">
    <property type="entry name" value="NADH-UBIQUINONE OXIDOREDUCTASE CHAIN 6"/>
    <property type="match status" value="1"/>
</dbReference>
<evidence type="ECO:0000256" key="9">
    <source>
        <dbReference type="ARBA" id="ARBA00022982"/>
    </source>
</evidence>
<geneLocation type="mitochondrion" evidence="18"/>
<keyword evidence="17" id="KW-0732">Signal</keyword>
<evidence type="ECO:0000256" key="1">
    <source>
        <dbReference type="ARBA" id="ARBA00004225"/>
    </source>
</evidence>
<keyword evidence="5" id="KW-0813">Transport</keyword>
<keyword evidence="11" id="KW-0520">NAD</keyword>
<keyword evidence="7 16" id="KW-0812">Transmembrane</keyword>
<keyword evidence="9" id="KW-0249">Electron transport</keyword>
<dbReference type="GO" id="GO:0008137">
    <property type="term" value="F:NADH dehydrogenase (ubiquinone) activity"/>
    <property type="evidence" value="ECO:0007669"/>
    <property type="project" value="UniProtKB-EC"/>
</dbReference>
<proteinExistence type="inferred from homology"/>
<keyword evidence="13 16" id="KW-0472">Membrane</keyword>
<dbReference type="EMBL" id="KT696273">
    <property type="protein sequence ID" value="AML26816.1"/>
    <property type="molecule type" value="Genomic_DNA"/>
</dbReference>
<evidence type="ECO:0000256" key="16">
    <source>
        <dbReference type="SAM" id="Phobius"/>
    </source>
</evidence>
<evidence type="ECO:0000313" key="18">
    <source>
        <dbReference type="EMBL" id="AML26816.1"/>
    </source>
</evidence>
<evidence type="ECO:0000256" key="5">
    <source>
        <dbReference type="ARBA" id="ARBA00022448"/>
    </source>
</evidence>
<protein>
    <recommendedName>
        <fullName evidence="4">NADH-ubiquinone oxidoreductase chain 6</fullName>
        <ecNumber evidence="3">7.1.1.2</ecNumber>
    </recommendedName>
    <alternativeName>
        <fullName evidence="14">NADH dehydrogenase subunit 6</fullName>
    </alternativeName>
</protein>
<feature type="transmembrane region" description="Helical" evidence="16">
    <location>
        <begin position="46"/>
        <end position="66"/>
    </location>
</feature>
<sequence length="163" mass="18982">MELMMCMSILISLLSLLMSHPMSLGACLMTQTILFSLISGSISLNFWFSYILFLMMISGMLILFLYMTSIASNKKFKFSMKILILSMSMMFFMFLSFLFIKNNYISLNIESIYMNNNLNIMLNKFFNLPYSIILLMMMIYLLITLIATVKITNFKSGPLRQKF</sequence>
<evidence type="ECO:0000256" key="14">
    <source>
        <dbReference type="ARBA" id="ARBA00031019"/>
    </source>
</evidence>
<evidence type="ECO:0000256" key="15">
    <source>
        <dbReference type="ARBA" id="ARBA00049551"/>
    </source>
</evidence>
<comment type="catalytic activity">
    <reaction evidence="15">
        <text>a ubiquinone + NADH + 5 H(+)(in) = a ubiquinol + NAD(+) + 4 H(+)(out)</text>
        <dbReference type="Rhea" id="RHEA:29091"/>
        <dbReference type="Rhea" id="RHEA-COMP:9565"/>
        <dbReference type="Rhea" id="RHEA-COMP:9566"/>
        <dbReference type="ChEBI" id="CHEBI:15378"/>
        <dbReference type="ChEBI" id="CHEBI:16389"/>
        <dbReference type="ChEBI" id="CHEBI:17976"/>
        <dbReference type="ChEBI" id="CHEBI:57540"/>
        <dbReference type="ChEBI" id="CHEBI:57945"/>
        <dbReference type="EC" id="7.1.1.2"/>
    </reaction>
</comment>
<evidence type="ECO:0000256" key="12">
    <source>
        <dbReference type="ARBA" id="ARBA00023128"/>
    </source>
</evidence>
<evidence type="ECO:0000256" key="2">
    <source>
        <dbReference type="ARBA" id="ARBA00005698"/>
    </source>
</evidence>
<dbReference type="EC" id="7.1.1.2" evidence="3"/>
<evidence type="ECO:0000256" key="10">
    <source>
        <dbReference type="ARBA" id="ARBA00022989"/>
    </source>
</evidence>
<dbReference type="PANTHER" id="PTHR11435">
    <property type="entry name" value="NADH UBIQUINONE OXIDOREDUCTASE SUBUNIT ND6"/>
    <property type="match status" value="1"/>
</dbReference>
<evidence type="ECO:0000256" key="13">
    <source>
        <dbReference type="ARBA" id="ARBA00023136"/>
    </source>
</evidence>
<dbReference type="InterPro" id="IPR050269">
    <property type="entry name" value="ComplexI_Subunit6"/>
</dbReference>
<evidence type="ECO:0000256" key="11">
    <source>
        <dbReference type="ARBA" id="ARBA00023027"/>
    </source>
</evidence>
<name>A0A126TGS9_9CUCU</name>
<feature type="chain" id="PRO_5007274585" description="NADH-ubiquinone oxidoreductase chain 6" evidence="17">
    <location>
        <begin position="20"/>
        <end position="163"/>
    </location>
</feature>
<feature type="transmembrane region" description="Helical" evidence="16">
    <location>
        <begin position="128"/>
        <end position="152"/>
    </location>
</feature>
<keyword evidence="10 16" id="KW-1133">Transmembrane helix</keyword>
<dbReference type="GO" id="GO:0031966">
    <property type="term" value="C:mitochondrial membrane"/>
    <property type="evidence" value="ECO:0007669"/>
    <property type="project" value="UniProtKB-SubCell"/>
</dbReference>
<evidence type="ECO:0000256" key="6">
    <source>
        <dbReference type="ARBA" id="ARBA00022660"/>
    </source>
</evidence>